<keyword evidence="1" id="KW-1133">Transmembrane helix</keyword>
<evidence type="ECO:0000256" key="1">
    <source>
        <dbReference type="SAM" id="Phobius"/>
    </source>
</evidence>
<feature type="transmembrane region" description="Helical" evidence="1">
    <location>
        <begin position="12"/>
        <end position="31"/>
    </location>
</feature>
<proteinExistence type="predicted"/>
<sequence length="232" mass="25518">MTGAWSSKTLTPGLLVMVLLSLVASSSSVIYKQGDWMRYRYDYESGGKKCSWIVNVSITEVGGDYVVYYPRLEKMLSGACREDEALNLLPTGWSRPVEVNLSKADPSYGGFVINPDYTGTYNFTGTDINLNSFTYSCTYYKGILVERRGGFAIFGWTGVVNITLIDASIPELKLKLGLGEAGAGTQQPQEQPSTPATLMYWIIFFIAIPMVAGVAAYVLAKRRRIANEPRAA</sequence>
<organism evidence="2">
    <name type="scientific">Thermogladius calderae</name>
    <dbReference type="NCBI Taxonomy" id="1200300"/>
    <lineage>
        <taxon>Archaea</taxon>
        <taxon>Thermoproteota</taxon>
        <taxon>Thermoprotei</taxon>
        <taxon>Desulfurococcales</taxon>
        <taxon>Desulfurococcaceae</taxon>
        <taxon>Thermogladius</taxon>
    </lineage>
</organism>
<dbReference type="EMBL" id="DRYK01000021">
    <property type="protein sequence ID" value="HHP67392.1"/>
    <property type="molecule type" value="Genomic_DNA"/>
</dbReference>
<keyword evidence="1" id="KW-0812">Transmembrane</keyword>
<dbReference type="AlphaFoldDB" id="A0A7J3XXF1"/>
<gene>
    <name evidence="2" type="ORF">ENM60_01145</name>
</gene>
<evidence type="ECO:0000313" key="2">
    <source>
        <dbReference type="EMBL" id="HHP67392.1"/>
    </source>
</evidence>
<accession>A0A7J3XXF1</accession>
<keyword evidence="1" id="KW-0472">Membrane</keyword>
<feature type="transmembrane region" description="Helical" evidence="1">
    <location>
        <begin position="151"/>
        <end position="169"/>
    </location>
</feature>
<comment type="caution">
    <text evidence="2">The sequence shown here is derived from an EMBL/GenBank/DDBJ whole genome shotgun (WGS) entry which is preliminary data.</text>
</comment>
<reference evidence="2" key="1">
    <citation type="journal article" date="2020" name="mSystems">
        <title>Genome- and Community-Level Interaction Insights into Carbon Utilization and Element Cycling Functions of Hydrothermarchaeota in Hydrothermal Sediment.</title>
        <authorList>
            <person name="Zhou Z."/>
            <person name="Liu Y."/>
            <person name="Xu W."/>
            <person name="Pan J."/>
            <person name="Luo Z.H."/>
            <person name="Li M."/>
        </authorList>
    </citation>
    <scope>NUCLEOTIDE SEQUENCE [LARGE SCALE GENOMIC DNA]</scope>
    <source>
        <strain evidence="2">SpSt-110</strain>
    </source>
</reference>
<name>A0A7J3XXF1_9CREN</name>
<feature type="transmembrane region" description="Helical" evidence="1">
    <location>
        <begin position="198"/>
        <end position="220"/>
    </location>
</feature>
<protein>
    <submittedName>
        <fullName evidence="2">Uncharacterized protein</fullName>
    </submittedName>
</protein>